<dbReference type="EMBL" id="JJMJ01000128">
    <property type="protein sequence ID" value="PPS21863.1"/>
    <property type="molecule type" value="Genomic_DNA"/>
</dbReference>
<evidence type="ECO:0008006" key="3">
    <source>
        <dbReference type="Google" id="ProtNLM"/>
    </source>
</evidence>
<sequence length="234" mass="25983">MVTILSLFLIQCGNFVTSSNNTDTIKPPVIDSGNYTWNDFKGRYSVNIDTQSTMDIVLFDTGYIQIIMKTAAGNANLGSYYLGENTGSKYSTYSFIVGKGTSAQAEYDINFNNETLVYKNEVINMLKISSSTDIQLNERVGQYFDEENQSYVIVSAAGISYSKLQAYSIISDDANTAKTHFSKKGVDGYVSYNIDYIFNDQGVTIIYKAVNSQLGNMVIIDINKLCTIPTEVKQ</sequence>
<name>A0ABX5B3V6_9SPIR</name>
<evidence type="ECO:0000313" key="2">
    <source>
        <dbReference type="Proteomes" id="UP000238924"/>
    </source>
</evidence>
<proteinExistence type="predicted"/>
<organism evidence="1 2">
    <name type="scientific">Brachyspira murdochii</name>
    <dbReference type="NCBI Taxonomy" id="84378"/>
    <lineage>
        <taxon>Bacteria</taxon>
        <taxon>Pseudomonadati</taxon>
        <taxon>Spirochaetota</taxon>
        <taxon>Spirochaetia</taxon>
        <taxon>Brachyspirales</taxon>
        <taxon>Brachyspiraceae</taxon>
        <taxon>Brachyspira</taxon>
    </lineage>
</organism>
<dbReference type="Proteomes" id="UP000238924">
    <property type="component" value="Unassembled WGS sequence"/>
</dbReference>
<keyword evidence="2" id="KW-1185">Reference proteome</keyword>
<evidence type="ECO:0000313" key="1">
    <source>
        <dbReference type="EMBL" id="PPS21863.1"/>
    </source>
</evidence>
<gene>
    <name evidence="1" type="ORF">DJ52_08245</name>
</gene>
<comment type="caution">
    <text evidence="1">The sequence shown here is derived from an EMBL/GenBank/DDBJ whole genome shotgun (WGS) entry which is preliminary data.</text>
</comment>
<accession>A0ABX5B3V6</accession>
<dbReference type="RefSeq" id="WP_104618588.1">
    <property type="nucleotide sequence ID" value="NZ_JAWLPZ010000003.1"/>
</dbReference>
<reference evidence="1 2" key="1">
    <citation type="submission" date="2014-04" db="EMBL/GenBank/DDBJ databases">
        <title>Whole genome sequence of 'Brachyspira hampsonii' D13-03603F2.</title>
        <authorList>
            <person name="Patterson A.H."/>
            <person name="Chaban B."/>
            <person name="Fernando C."/>
            <person name="Harding J.C."/>
            <person name="Hill J.E."/>
        </authorList>
    </citation>
    <scope>NUCLEOTIDE SEQUENCE [LARGE SCALE GENOMIC DNA]</scope>
    <source>
        <strain evidence="1 2">D13-03603F2</strain>
    </source>
</reference>
<protein>
    <recommendedName>
        <fullName evidence="3">Lipoprotein</fullName>
    </recommendedName>
</protein>